<dbReference type="AlphaFoldDB" id="A0A9W7HBB8"/>
<evidence type="ECO:0000313" key="3">
    <source>
        <dbReference type="Proteomes" id="UP001165190"/>
    </source>
</evidence>
<proteinExistence type="predicted"/>
<reference evidence="2" key="1">
    <citation type="submission" date="2023-05" db="EMBL/GenBank/DDBJ databases">
        <title>Genome and transcriptome analyses reveal genes involved in the formation of fine ridges on petal epidermal cells in Hibiscus trionum.</title>
        <authorList>
            <person name="Koshimizu S."/>
            <person name="Masuda S."/>
            <person name="Ishii T."/>
            <person name="Shirasu K."/>
            <person name="Hoshino A."/>
            <person name="Arita M."/>
        </authorList>
    </citation>
    <scope>NUCLEOTIDE SEQUENCE</scope>
    <source>
        <strain evidence="2">Hamamatsu line</strain>
    </source>
</reference>
<sequence length="76" mass="8248">MDGNKEKTSEKGEAEGRKKKTEDGAEIESTTKTRGLDPVAKMVIDEATVNRDGVAQNPDDVLAFSRSVHNIDSSLE</sequence>
<name>A0A9W7HBB8_HIBTR</name>
<dbReference type="Proteomes" id="UP001165190">
    <property type="component" value="Unassembled WGS sequence"/>
</dbReference>
<evidence type="ECO:0000256" key="1">
    <source>
        <dbReference type="SAM" id="MobiDB-lite"/>
    </source>
</evidence>
<evidence type="ECO:0000313" key="2">
    <source>
        <dbReference type="EMBL" id="GMI73793.1"/>
    </source>
</evidence>
<organism evidence="2 3">
    <name type="scientific">Hibiscus trionum</name>
    <name type="common">Flower of an hour</name>
    <dbReference type="NCBI Taxonomy" id="183268"/>
    <lineage>
        <taxon>Eukaryota</taxon>
        <taxon>Viridiplantae</taxon>
        <taxon>Streptophyta</taxon>
        <taxon>Embryophyta</taxon>
        <taxon>Tracheophyta</taxon>
        <taxon>Spermatophyta</taxon>
        <taxon>Magnoliopsida</taxon>
        <taxon>eudicotyledons</taxon>
        <taxon>Gunneridae</taxon>
        <taxon>Pentapetalae</taxon>
        <taxon>rosids</taxon>
        <taxon>malvids</taxon>
        <taxon>Malvales</taxon>
        <taxon>Malvaceae</taxon>
        <taxon>Malvoideae</taxon>
        <taxon>Hibiscus</taxon>
    </lineage>
</organism>
<dbReference type="EMBL" id="BSYR01000010">
    <property type="protein sequence ID" value="GMI73793.1"/>
    <property type="molecule type" value="Genomic_DNA"/>
</dbReference>
<dbReference type="OrthoDB" id="687180at2759"/>
<feature type="region of interest" description="Disordered" evidence="1">
    <location>
        <begin position="1"/>
        <end position="38"/>
    </location>
</feature>
<gene>
    <name evidence="2" type="ORF">HRI_001048600</name>
</gene>
<protein>
    <submittedName>
        <fullName evidence="2">Uncharacterized protein</fullName>
    </submittedName>
</protein>
<feature type="compositionally biased region" description="Basic and acidic residues" evidence="1">
    <location>
        <begin position="1"/>
        <end position="35"/>
    </location>
</feature>
<keyword evidence="3" id="KW-1185">Reference proteome</keyword>
<accession>A0A9W7HBB8</accession>
<comment type="caution">
    <text evidence="2">The sequence shown here is derived from an EMBL/GenBank/DDBJ whole genome shotgun (WGS) entry which is preliminary data.</text>
</comment>